<dbReference type="Proteomes" id="UP000274920">
    <property type="component" value="Unassembled WGS sequence"/>
</dbReference>
<dbReference type="InterPro" id="IPR058592">
    <property type="entry name" value="Gtf3_C"/>
</dbReference>
<dbReference type="HAMAP" id="MF_00841">
    <property type="entry name" value="Gtf3"/>
    <property type="match status" value="1"/>
</dbReference>
<keyword evidence="9" id="KW-1185">Reference proteome</keyword>
<dbReference type="EC" id="2.4.1.-" evidence="5"/>
<evidence type="ECO:0000259" key="7">
    <source>
        <dbReference type="Pfam" id="PF26337"/>
    </source>
</evidence>
<comment type="caution">
    <text evidence="8">The sequence shown here is derived from an EMBL/GenBank/DDBJ whole genome shotgun (WGS) entry which is preliminary data.</text>
</comment>
<name>A0A3R8JNA3_9FIRM</name>
<dbReference type="EMBL" id="RHJS01000002">
    <property type="protein sequence ID" value="RRK32709.1"/>
    <property type="molecule type" value="Genomic_DNA"/>
</dbReference>
<protein>
    <recommendedName>
        <fullName evidence="5">Glucosyltransferase 3</fullName>
        <ecNumber evidence="5">2.4.1.-</ecNumber>
    </recommendedName>
</protein>
<gene>
    <name evidence="5" type="primary">gtf3</name>
    <name evidence="8" type="ORF">EBB54_16105</name>
</gene>
<dbReference type="GO" id="GO:0035251">
    <property type="term" value="F:UDP-glucosyltransferase activity"/>
    <property type="evidence" value="ECO:0007669"/>
    <property type="project" value="InterPro"/>
</dbReference>
<dbReference type="AlphaFoldDB" id="A0A3R8JNA3"/>
<comment type="similarity">
    <text evidence="5">Belongs to the Gtf3 glucosyltransferase family.</text>
</comment>
<accession>A0A3R8JNA3</accession>
<evidence type="ECO:0000256" key="1">
    <source>
        <dbReference type="ARBA" id="ARBA00004922"/>
    </source>
</evidence>
<dbReference type="Pfam" id="PF26334">
    <property type="entry name" value="Gtf3_N"/>
    <property type="match status" value="1"/>
</dbReference>
<evidence type="ECO:0000313" key="8">
    <source>
        <dbReference type="EMBL" id="RRK32709.1"/>
    </source>
</evidence>
<evidence type="ECO:0000313" key="9">
    <source>
        <dbReference type="Proteomes" id="UP000274920"/>
    </source>
</evidence>
<keyword evidence="4 5" id="KW-0547">Nucleotide-binding</keyword>
<proteinExistence type="inferred from homology"/>
<keyword evidence="2 5" id="KW-0328">Glycosyltransferase</keyword>
<dbReference type="PIRSF" id="PIRSF007023">
    <property type="entry name" value="UDP-Galf_transf"/>
    <property type="match status" value="1"/>
</dbReference>
<evidence type="ECO:0000256" key="2">
    <source>
        <dbReference type="ARBA" id="ARBA00022676"/>
    </source>
</evidence>
<comment type="domain">
    <text evidence="5">Dimerizes via the C-terminus; dimerization is required for tetramer formation. Binds protein substrate via an exposed loop in the N-terminus.</text>
</comment>
<dbReference type="SUPFAM" id="SSF53756">
    <property type="entry name" value="UDP-Glycosyltransferase/glycogen phosphorylase"/>
    <property type="match status" value="1"/>
</dbReference>
<feature type="domain" description="Glucosyltransferase 3-like C-terminal" evidence="7">
    <location>
        <begin position="197"/>
        <end position="357"/>
    </location>
</feature>
<dbReference type="UniPathway" id="UPA00378"/>
<comment type="function">
    <text evidence="5">Required for polymorphic O-glycosylation of the serine-rich repeat protein in this bacteria. Catalyzes the second step in glycosylation by transferring a sugar from a UDP-activated sugar to the terminal GlcNAc moiety of the 3-O-(N-acetyl-alpha-D-glucosaminyl)-L-seryl-[protein] resulting from the first glycosylation step.</text>
</comment>
<dbReference type="InterPro" id="IPR058591">
    <property type="entry name" value="Gtf3_N"/>
</dbReference>
<evidence type="ECO:0000256" key="5">
    <source>
        <dbReference type="HAMAP-Rule" id="MF_00841"/>
    </source>
</evidence>
<evidence type="ECO:0000259" key="6">
    <source>
        <dbReference type="Pfam" id="PF26334"/>
    </source>
</evidence>
<feature type="binding site" evidence="5">
    <location>
        <position position="207"/>
    </location>
    <ligand>
        <name>UDP</name>
        <dbReference type="ChEBI" id="CHEBI:58223"/>
    </ligand>
</feature>
<dbReference type="Pfam" id="PF26337">
    <property type="entry name" value="Gtf3_C"/>
    <property type="match status" value="1"/>
</dbReference>
<evidence type="ECO:0000256" key="3">
    <source>
        <dbReference type="ARBA" id="ARBA00022679"/>
    </source>
</evidence>
<keyword evidence="3 5" id="KW-0808">Transferase</keyword>
<dbReference type="Gene3D" id="3.40.50.2000">
    <property type="entry name" value="Glycogen Phosphorylase B"/>
    <property type="match status" value="2"/>
</dbReference>
<dbReference type="InterPro" id="IPR043676">
    <property type="entry name" value="Gtf3"/>
</dbReference>
<evidence type="ECO:0000256" key="4">
    <source>
        <dbReference type="ARBA" id="ARBA00022741"/>
    </source>
</evidence>
<comment type="caution">
    <text evidence="5">Lacks conserved residue(s) required for the propagation of feature annotation.</text>
</comment>
<comment type="pathway">
    <text evidence="1 5">Protein modification; protein glycosylation.</text>
</comment>
<sequence>MNQGSVIYTISGNRSWKEVEGNIIMKVHITNLYGMGGAAGNAQQMTAGIAQKEFNYHELGIYKYPMNSDTPDMLRTRLDGIVASVSHGDIVIFQLPTWNGIRFDEVFEEHFRGYRGLKKIFFIHDVPPLMEKKLFGELERYIAFYNRADLIILPSRNMAEYLQAKGLTVKKIVIQRMWDAPVDIDLTKMPKFRKRMNFAANVVMYPRPFVQNWNSDRVELAVTAEPGNYAWADHKNIHFLGWFENESALAYALRKSGGFGLLWHDDPVWIEYMKRNACCKLGTYLASGIPVIVHSSIAEADTIRRKNLGLAVDSLDEAVNQVEQMTEDQYNRMAQDVDSFGNLIRQGFFAKKLLTDAVFQLLYD</sequence>
<comment type="subunit">
    <text evidence="5">Homotetramer; a dimer of dimers.</text>
</comment>
<organism evidence="8 9">
    <name type="scientific">Schaedlerella arabinosiphila</name>
    <dbReference type="NCBI Taxonomy" id="2044587"/>
    <lineage>
        <taxon>Bacteria</taxon>
        <taxon>Bacillati</taxon>
        <taxon>Bacillota</taxon>
        <taxon>Clostridia</taxon>
        <taxon>Lachnospirales</taxon>
        <taxon>Lachnospiraceae</taxon>
        <taxon>Schaedlerella</taxon>
    </lineage>
</organism>
<reference evidence="8" key="1">
    <citation type="submission" date="2018-10" db="EMBL/GenBank/DDBJ databases">
        <title>Schaedlerella arabinophila gen. nov. sp. nov., isolated from the mouse intestinal tract and comparative analysis with the genome of the closely related altered Schaedler flora strain ASF502.</title>
        <authorList>
            <person name="Miyake S."/>
            <person name="Soh M."/>
            <person name="Seedorf H."/>
        </authorList>
    </citation>
    <scope>NUCLEOTIDE SEQUENCE [LARGE SCALE GENOMIC DNA]</scope>
    <source>
        <strain evidence="8">DSM 106076</strain>
    </source>
</reference>
<dbReference type="GO" id="GO:0000166">
    <property type="term" value="F:nucleotide binding"/>
    <property type="evidence" value="ECO:0007669"/>
    <property type="project" value="UniProtKB-KW"/>
</dbReference>
<feature type="domain" description="Glucosyltransferase 3-like N-terminal" evidence="6">
    <location>
        <begin position="26"/>
        <end position="177"/>
    </location>
</feature>